<dbReference type="OrthoDB" id="3825914at2"/>
<evidence type="ECO:0000256" key="2">
    <source>
        <dbReference type="ARBA" id="ARBA00022679"/>
    </source>
</evidence>
<dbReference type="InterPro" id="IPR041698">
    <property type="entry name" value="Methyltransf_25"/>
</dbReference>
<evidence type="ECO:0000313" key="7">
    <source>
        <dbReference type="Proteomes" id="UP000255082"/>
    </source>
</evidence>
<dbReference type="Pfam" id="PF13649">
    <property type="entry name" value="Methyltransf_25"/>
    <property type="match status" value="1"/>
</dbReference>
<dbReference type="AlphaFoldDB" id="A0A378X4H6"/>
<evidence type="ECO:0000259" key="5">
    <source>
        <dbReference type="Pfam" id="PF13649"/>
    </source>
</evidence>
<dbReference type="GO" id="GO:0032259">
    <property type="term" value="P:methylation"/>
    <property type="evidence" value="ECO:0007669"/>
    <property type="project" value="UniProtKB-KW"/>
</dbReference>
<evidence type="ECO:0000256" key="1">
    <source>
        <dbReference type="ARBA" id="ARBA00022603"/>
    </source>
</evidence>
<dbReference type="PANTHER" id="PTHR43464">
    <property type="entry name" value="METHYLTRANSFERASE"/>
    <property type="match status" value="1"/>
</dbReference>
<gene>
    <name evidence="6" type="ORF">NCTC13184_05994</name>
</gene>
<evidence type="ECO:0000313" key="6">
    <source>
        <dbReference type="EMBL" id="SUA47453.1"/>
    </source>
</evidence>
<dbReference type="Proteomes" id="UP000255082">
    <property type="component" value="Unassembled WGS sequence"/>
</dbReference>
<keyword evidence="6" id="KW-0687">Ribonucleoprotein</keyword>
<feature type="compositionally biased region" description="Basic and acidic residues" evidence="4">
    <location>
        <begin position="14"/>
        <end position="23"/>
    </location>
</feature>
<name>A0A378X4H6_9NOCA</name>
<dbReference type="SUPFAM" id="SSF53335">
    <property type="entry name" value="S-adenosyl-L-methionine-dependent methyltransferases"/>
    <property type="match status" value="1"/>
</dbReference>
<dbReference type="EMBL" id="UGRU01000001">
    <property type="protein sequence ID" value="SUA47453.1"/>
    <property type="molecule type" value="Genomic_DNA"/>
</dbReference>
<keyword evidence="3" id="KW-0949">S-adenosyl-L-methionine</keyword>
<accession>A0A378X4H6</accession>
<evidence type="ECO:0000256" key="4">
    <source>
        <dbReference type="SAM" id="MobiDB-lite"/>
    </source>
</evidence>
<dbReference type="RefSeq" id="WP_128145508.1">
    <property type="nucleotide sequence ID" value="NZ_JAJFOE010000003.1"/>
</dbReference>
<protein>
    <submittedName>
        <fullName evidence="6">Ribosomal protein L11 methylase</fullName>
    </submittedName>
</protein>
<sequence>MSNPNHASPASPRDLYDSKPPWDIDRPQPAFARLASAGAFSGRVLDIGCGTGEHALLAAGLGLEATGVDQSVRALGHAERKARDRRIEARFLHHDALALAELGETFDTVLDCGLFHIFPPETRSAYAQSLAAVLSPGGRYLMLGFSDKQPGDWGPHRLTRTEIETAFADGWRIDSLEPAVIDIRTDPAGVAAWLAALTRKC</sequence>
<dbReference type="Gene3D" id="3.40.50.150">
    <property type="entry name" value="Vaccinia Virus protein VP39"/>
    <property type="match status" value="1"/>
</dbReference>
<dbReference type="PANTHER" id="PTHR43464:SF19">
    <property type="entry name" value="UBIQUINONE BIOSYNTHESIS O-METHYLTRANSFERASE, MITOCHONDRIAL"/>
    <property type="match status" value="1"/>
</dbReference>
<dbReference type="CDD" id="cd02440">
    <property type="entry name" value="AdoMet_MTases"/>
    <property type="match status" value="1"/>
</dbReference>
<keyword evidence="1 6" id="KW-0489">Methyltransferase</keyword>
<keyword evidence="6" id="KW-0689">Ribosomal protein</keyword>
<dbReference type="InterPro" id="IPR029063">
    <property type="entry name" value="SAM-dependent_MTases_sf"/>
</dbReference>
<keyword evidence="2" id="KW-0808">Transferase</keyword>
<proteinExistence type="predicted"/>
<reference evidence="6 7" key="1">
    <citation type="submission" date="2018-06" db="EMBL/GenBank/DDBJ databases">
        <authorList>
            <consortium name="Pathogen Informatics"/>
            <person name="Doyle S."/>
        </authorList>
    </citation>
    <scope>NUCLEOTIDE SEQUENCE [LARGE SCALE GENOMIC DNA]</scope>
    <source>
        <strain evidence="6 7">NCTC13184</strain>
    </source>
</reference>
<feature type="domain" description="Methyltransferase" evidence="5">
    <location>
        <begin position="44"/>
        <end position="138"/>
    </location>
</feature>
<feature type="region of interest" description="Disordered" evidence="4">
    <location>
        <begin position="1"/>
        <end position="23"/>
    </location>
</feature>
<organism evidence="6 7">
    <name type="scientific">Nocardia africana</name>
    <dbReference type="NCBI Taxonomy" id="134964"/>
    <lineage>
        <taxon>Bacteria</taxon>
        <taxon>Bacillati</taxon>
        <taxon>Actinomycetota</taxon>
        <taxon>Actinomycetes</taxon>
        <taxon>Mycobacteriales</taxon>
        <taxon>Nocardiaceae</taxon>
        <taxon>Nocardia</taxon>
    </lineage>
</organism>
<dbReference type="GO" id="GO:0008168">
    <property type="term" value="F:methyltransferase activity"/>
    <property type="evidence" value="ECO:0007669"/>
    <property type="project" value="UniProtKB-KW"/>
</dbReference>
<dbReference type="GO" id="GO:0005840">
    <property type="term" value="C:ribosome"/>
    <property type="evidence" value="ECO:0007669"/>
    <property type="project" value="UniProtKB-KW"/>
</dbReference>
<evidence type="ECO:0000256" key="3">
    <source>
        <dbReference type="ARBA" id="ARBA00022691"/>
    </source>
</evidence>